<proteinExistence type="inferred from homology"/>
<dbReference type="InterPro" id="IPR051800">
    <property type="entry name" value="PqiA-PqiB_transport"/>
</dbReference>
<evidence type="ECO:0000256" key="3">
    <source>
        <dbReference type="ARBA" id="ARBA00022475"/>
    </source>
</evidence>
<sequence length="423" mass="46215">MIPPRVTSCHGCDLLLEADDLPPGSSAYCPRCGSKTHVAKADSINRTLAFTFMVLLVFFPAVFTPLMTLNALGMETSGSIVDNSILLYHQGYISVAAMVFLTAVLLPFLNPALLFLLALLAKVRRWPRGQAWLLRTFQSLEEWGMGEVYLIGVLVTIIKVYSMASISFNLGFFCFLVMVFMNLCALSFLDKSGLWVQIEEQLGLEDNRDIPAPGPGKETAMAAGLMCCHDCGRLSPGDVTDSEGEAECLRCGASLHYRKPDSISRTWALVAASAILLIPANLLPIMRVDFLGSSQYSTIMDGIIYFMHSGEYGIAVVIFAASVLVPVYKIIGLALALLSVQLGWKTRLRQKTQMFRFIEFIGRWSMLDIFVIALMTVLVNFGGFSSTHAAIGAPFFGGVVACTMLAALTFDARLLWDGNHGDA</sequence>
<feature type="transmembrane region" description="Helical" evidence="8">
    <location>
        <begin position="312"/>
        <end position="340"/>
    </location>
</feature>
<evidence type="ECO:0000313" key="10">
    <source>
        <dbReference type="Proteomes" id="UP000198870"/>
    </source>
</evidence>
<name>A0A1G5E8Y0_9BACT</name>
<dbReference type="STRING" id="419481.SAMN05216233_105241"/>
<dbReference type="NCBIfam" id="TIGR00155">
    <property type="entry name" value="pqiA_fam"/>
    <property type="match status" value="1"/>
</dbReference>
<evidence type="ECO:0000256" key="5">
    <source>
        <dbReference type="ARBA" id="ARBA00022692"/>
    </source>
</evidence>
<evidence type="ECO:0000256" key="6">
    <source>
        <dbReference type="ARBA" id="ARBA00022989"/>
    </source>
</evidence>
<feature type="transmembrane region" description="Helical" evidence="8">
    <location>
        <begin position="142"/>
        <end position="164"/>
    </location>
</feature>
<protein>
    <submittedName>
        <fullName evidence="9">Paraquat-inducible protein A</fullName>
    </submittedName>
</protein>
<feature type="transmembrane region" description="Helical" evidence="8">
    <location>
        <begin position="361"/>
        <end position="383"/>
    </location>
</feature>
<feature type="transmembrane region" description="Helical" evidence="8">
    <location>
        <begin position="267"/>
        <end position="286"/>
    </location>
</feature>
<feature type="transmembrane region" description="Helical" evidence="8">
    <location>
        <begin position="389"/>
        <end position="410"/>
    </location>
</feature>
<keyword evidence="7 8" id="KW-0472">Membrane</keyword>
<evidence type="ECO:0000256" key="4">
    <source>
        <dbReference type="ARBA" id="ARBA00022519"/>
    </source>
</evidence>
<evidence type="ECO:0000256" key="2">
    <source>
        <dbReference type="ARBA" id="ARBA00007555"/>
    </source>
</evidence>
<dbReference type="AlphaFoldDB" id="A0A1G5E8Y0"/>
<keyword evidence="6 8" id="KW-1133">Transmembrane helix</keyword>
<comment type="similarity">
    <text evidence="2">Belongs to the PqiA family.</text>
</comment>
<dbReference type="InterPro" id="IPR007498">
    <property type="entry name" value="PqiA-like"/>
</dbReference>
<dbReference type="PANTHER" id="PTHR30462">
    <property type="entry name" value="INTERMEMBRANE TRANSPORT PROTEIN PQIB-RELATED"/>
    <property type="match status" value="1"/>
</dbReference>
<gene>
    <name evidence="9" type="ORF">SAMN05216233_105241</name>
</gene>
<keyword evidence="10" id="KW-1185">Reference proteome</keyword>
<dbReference type="RefSeq" id="WP_092210397.1">
    <property type="nucleotide sequence ID" value="NZ_FMUX01000005.1"/>
</dbReference>
<feature type="transmembrane region" description="Helical" evidence="8">
    <location>
        <begin position="92"/>
        <end position="121"/>
    </location>
</feature>
<comment type="subcellular location">
    <subcellularLocation>
        <location evidence="1">Cell inner membrane</location>
        <topology evidence="1">Multi-pass membrane protein</topology>
    </subcellularLocation>
</comment>
<evidence type="ECO:0000256" key="1">
    <source>
        <dbReference type="ARBA" id="ARBA00004429"/>
    </source>
</evidence>
<feature type="transmembrane region" description="Helical" evidence="8">
    <location>
        <begin position="48"/>
        <end position="72"/>
    </location>
</feature>
<organism evidence="9 10">
    <name type="scientific">Desulfoluna spongiiphila</name>
    <dbReference type="NCBI Taxonomy" id="419481"/>
    <lineage>
        <taxon>Bacteria</taxon>
        <taxon>Pseudomonadati</taxon>
        <taxon>Thermodesulfobacteriota</taxon>
        <taxon>Desulfobacteria</taxon>
        <taxon>Desulfobacterales</taxon>
        <taxon>Desulfolunaceae</taxon>
        <taxon>Desulfoluna</taxon>
    </lineage>
</organism>
<dbReference type="EMBL" id="FMUX01000005">
    <property type="protein sequence ID" value="SCY23426.1"/>
    <property type="molecule type" value="Genomic_DNA"/>
</dbReference>
<dbReference type="InterPro" id="IPR005219">
    <property type="entry name" value="PqiA-like_proteobact"/>
</dbReference>
<reference evidence="9 10" key="1">
    <citation type="submission" date="2016-10" db="EMBL/GenBank/DDBJ databases">
        <authorList>
            <person name="de Groot N.N."/>
        </authorList>
    </citation>
    <scope>NUCLEOTIDE SEQUENCE [LARGE SCALE GENOMIC DNA]</scope>
    <source>
        <strain evidence="9 10">AA1</strain>
    </source>
</reference>
<keyword evidence="5 8" id="KW-0812">Transmembrane</keyword>
<dbReference type="OrthoDB" id="9800207at2"/>
<dbReference type="GO" id="GO:0005886">
    <property type="term" value="C:plasma membrane"/>
    <property type="evidence" value="ECO:0007669"/>
    <property type="project" value="UniProtKB-SubCell"/>
</dbReference>
<evidence type="ECO:0000256" key="8">
    <source>
        <dbReference type="SAM" id="Phobius"/>
    </source>
</evidence>
<keyword evidence="3" id="KW-1003">Cell membrane</keyword>
<feature type="transmembrane region" description="Helical" evidence="8">
    <location>
        <begin position="170"/>
        <end position="189"/>
    </location>
</feature>
<keyword evidence="4" id="KW-0997">Cell inner membrane</keyword>
<dbReference type="Proteomes" id="UP000198870">
    <property type="component" value="Unassembled WGS sequence"/>
</dbReference>
<evidence type="ECO:0000313" key="9">
    <source>
        <dbReference type="EMBL" id="SCY23426.1"/>
    </source>
</evidence>
<dbReference type="Pfam" id="PF04403">
    <property type="entry name" value="PqiA"/>
    <property type="match status" value="2"/>
</dbReference>
<dbReference type="PANTHER" id="PTHR30462:SF3">
    <property type="entry name" value="INTERMEMBRANE TRANSPORT PROTEIN PQIA"/>
    <property type="match status" value="1"/>
</dbReference>
<evidence type="ECO:0000256" key="7">
    <source>
        <dbReference type="ARBA" id="ARBA00023136"/>
    </source>
</evidence>
<accession>A0A1G5E8Y0</accession>